<evidence type="ECO:0000313" key="2">
    <source>
        <dbReference type="Proteomes" id="UP000593572"/>
    </source>
</evidence>
<dbReference type="EMBL" id="JABEZX010000013">
    <property type="protein sequence ID" value="MBA0573107.1"/>
    <property type="molecule type" value="Genomic_DNA"/>
</dbReference>
<organism evidence="1 2">
    <name type="scientific">Gossypium lobatum</name>
    <dbReference type="NCBI Taxonomy" id="34289"/>
    <lineage>
        <taxon>Eukaryota</taxon>
        <taxon>Viridiplantae</taxon>
        <taxon>Streptophyta</taxon>
        <taxon>Embryophyta</taxon>
        <taxon>Tracheophyta</taxon>
        <taxon>Spermatophyta</taxon>
        <taxon>Magnoliopsida</taxon>
        <taxon>eudicotyledons</taxon>
        <taxon>Gunneridae</taxon>
        <taxon>Pentapetalae</taxon>
        <taxon>rosids</taxon>
        <taxon>malvids</taxon>
        <taxon>Malvales</taxon>
        <taxon>Malvaceae</taxon>
        <taxon>Malvoideae</taxon>
        <taxon>Gossypium</taxon>
    </lineage>
</organism>
<dbReference type="Proteomes" id="UP000593572">
    <property type="component" value="Unassembled WGS sequence"/>
</dbReference>
<reference evidence="1 2" key="1">
    <citation type="journal article" date="2019" name="Genome Biol. Evol.">
        <title>Insights into the evolution of the New World diploid cottons (Gossypium, subgenus Houzingenia) based on genome sequencing.</title>
        <authorList>
            <person name="Grover C.E."/>
            <person name="Arick M.A. 2nd"/>
            <person name="Thrash A."/>
            <person name="Conover J.L."/>
            <person name="Sanders W.S."/>
            <person name="Peterson D.G."/>
            <person name="Frelichowski J.E."/>
            <person name="Scheffler J.A."/>
            <person name="Scheffler B.E."/>
            <person name="Wendel J.F."/>
        </authorList>
    </citation>
    <scope>NUCLEOTIDE SEQUENCE [LARGE SCALE GENOMIC DNA]</scope>
    <source>
        <strain evidence="1">157</strain>
        <tissue evidence="1">Leaf</tissue>
    </source>
</reference>
<dbReference type="AlphaFoldDB" id="A0A7J8N7V9"/>
<name>A0A7J8N7V9_9ROSI</name>
<accession>A0A7J8N7V9</accession>
<sequence>MENKIAWLSIADGEEEAWQITLEGNEAVSDTEFCLVDVDRVVDGDSSTFDNHLLGCHRLSNDLVMVRILSNSDFQGKKDLVMEWNLSIKVVLMRASRVSYIWLRDEGDLSLPNFKEDDKGKENY</sequence>
<protein>
    <submittedName>
        <fullName evidence="1">Uncharacterized protein</fullName>
    </submittedName>
</protein>
<evidence type="ECO:0000313" key="1">
    <source>
        <dbReference type="EMBL" id="MBA0573107.1"/>
    </source>
</evidence>
<proteinExistence type="predicted"/>
<comment type="caution">
    <text evidence="1">The sequence shown here is derived from an EMBL/GenBank/DDBJ whole genome shotgun (WGS) entry which is preliminary data.</text>
</comment>
<keyword evidence="2" id="KW-1185">Reference proteome</keyword>
<gene>
    <name evidence="1" type="ORF">Golob_000400</name>
</gene>